<evidence type="ECO:0000313" key="7">
    <source>
        <dbReference type="EMBL" id="KAE9233225.1"/>
    </source>
</evidence>
<evidence type="ECO:0000313" key="4">
    <source>
        <dbReference type="EMBL" id="KAE9119086.1"/>
    </source>
</evidence>
<evidence type="ECO:0000313" key="1">
    <source>
        <dbReference type="EMBL" id="KAE8938174.1"/>
    </source>
</evidence>
<reference evidence="10 11" key="1">
    <citation type="submission" date="2018-08" db="EMBL/GenBank/DDBJ databases">
        <title>Genomic investigation of the strawberry pathogen Phytophthora fragariae indicates pathogenicity is determined by transcriptional variation in three key races.</title>
        <authorList>
            <person name="Adams T.M."/>
            <person name="Armitage A.D."/>
            <person name="Sobczyk M.K."/>
            <person name="Bates H.J."/>
            <person name="Dunwell J.M."/>
            <person name="Nellist C.F."/>
            <person name="Harrison R.J."/>
        </authorList>
    </citation>
    <scope>NUCLEOTIDE SEQUENCE [LARGE SCALE GENOMIC DNA]</scope>
    <source>
        <strain evidence="7 12">BC-1</strain>
        <strain evidence="8 16">BC-23</strain>
        <strain evidence="6 11">NOV-27</strain>
        <strain evidence="5 13">NOV-5</strain>
        <strain evidence="4 14">NOV-71</strain>
        <strain evidence="9 17">NOV-77</strain>
        <strain evidence="1 10">NOV-9</strain>
        <strain evidence="3 18">ONT-3</strain>
        <strain evidence="2 15">SCRP245</strain>
    </source>
</reference>
<dbReference type="EMBL" id="QXFY01000685">
    <property type="protein sequence ID" value="KAE9337926.1"/>
    <property type="molecule type" value="Genomic_DNA"/>
</dbReference>
<organism evidence="1 10">
    <name type="scientific">Phytophthora fragariae</name>
    <dbReference type="NCBI Taxonomy" id="53985"/>
    <lineage>
        <taxon>Eukaryota</taxon>
        <taxon>Sar</taxon>
        <taxon>Stramenopiles</taxon>
        <taxon>Oomycota</taxon>
        <taxon>Peronosporomycetes</taxon>
        <taxon>Peronosporales</taxon>
        <taxon>Peronosporaceae</taxon>
        <taxon>Phytophthora</taxon>
    </lineage>
</organism>
<dbReference type="EMBL" id="QXGC01000478">
    <property type="protein sequence ID" value="KAE9233529.1"/>
    <property type="molecule type" value="Genomic_DNA"/>
</dbReference>
<dbReference type="AlphaFoldDB" id="A0A6A3EXB6"/>
<accession>A0A6A3EXB6</accession>
<proteinExistence type="predicted"/>
<comment type="caution">
    <text evidence="1">The sequence shown here is derived from an EMBL/GenBank/DDBJ whole genome shotgun (WGS) entry which is preliminary data.</text>
</comment>
<evidence type="ECO:0000313" key="17">
    <source>
        <dbReference type="Proteomes" id="UP000486351"/>
    </source>
</evidence>
<dbReference type="EMBL" id="QXFX01000502">
    <property type="protein sequence ID" value="KAE9113339.1"/>
    <property type="molecule type" value="Genomic_DNA"/>
</dbReference>
<dbReference type="Proteomes" id="UP000460718">
    <property type="component" value="Unassembled WGS sequence"/>
</dbReference>
<evidence type="ECO:0000313" key="8">
    <source>
        <dbReference type="EMBL" id="KAE9233529.1"/>
    </source>
</evidence>
<evidence type="ECO:0000313" key="2">
    <source>
        <dbReference type="EMBL" id="KAE9011174.1"/>
    </source>
</evidence>
<name>A0A6A3EXB6_9STRA</name>
<evidence type="ECO:0000313" key="11">
    <source>
        <dbReference type="Proteomes" id="UP000433483"/>
    </source>
</evidence>
<dbReference type="EMBL" id="QXGB01000521">
    <property type="protein sequence ID" value="KAE9211984.1"/>
    <property type="molecule type" value="Genomic_DNA"/>
</dbReference>
<dbReference type="EMBL" id="QXFZ01000371">
    <property type="protein sequence ID" value="KAE9119086.1"/>
    <property type="molecule type" value="Genomic_DNA"/>
</dbReference>
<dbReference type="Proteomes" id="UP000440367">
    <property type="component" value="Unassembled WGS sequence"/>
</dbReference>
<gene>
    <name evidence="7" type="ORF">PF002_g12139</name>
    <name evidence="8" type="ORF">PF004_g9632</name>
    <name evidence="6" type="ORF">PF005_g10787</name>
    <name evidence="5" type="ORF">PF006_g10088</name>
    <name evidence="4" type="ORF">PF007_g8683</name>
    <name evidence="9" type="ORF">PF008_g12294</name>
    <name evidence="1" type="ORF">PF009_g11943</name>
    <name evidence="3" type="ORF">PF010_g10115</name>
    <name evidence="2" type="ORF">PF011_g9484</name>
</gene>
<dbReference type="Proteomes" id="UP000441208">
    <property type="component" value="Unassembled WGS sequence"/>
</dbReference>
<dbReference type="EMBL" id="QXGF01000580">
    <property type="protein sequence ID" value="KAE8938174.1"/>
    <property type="molecule type" value="Genomic_DNA"/>
</dbReference>
<dbReference type="Proteomes" id="UP000486351">
    <property type="component" value="Unassembled WGS sequence"/>
</dbReference>
<dbReference type="Proteomes" id="UP000429523">
    <property type="component" value="Unassembled WGS sequence"/>
</dbReference>
<evidence type="ECO:0000313" key="3">
    <source>
        <dbReference type="EMBL" id="KAE9113339.1"/>
    </source>
</evidence>
<evidence type="ECO:0000313" key="13">
    <source>
        <dbReference type="Proteomes" id="UP000440732"/>
    </source>
</evidence>
<dbReference type="EMBL" id="QXFW01000473">
    <property type="protein sequence ID" value="KAE9011174.1"/>
    <property type="molecule type" value="Genomic_DNA"/>
</dbReference>
<protein>
    <submittedName>
        <fullName evidence="1">Uncharacterized protein</fullName>
    </submittedName>
</protein>
<evidence type="ECO:0000313" key="14">
    <source>
        <dbReference type="Proteomes" id="UP000441208"/>
    </source>
</evidence>
<dbReference type="Proteomes" id="UP000488956">
    <property type="component" value="Unassembled WGS sequence"/>
</dbReference>
<evidence type="ECO:0000313" key="15">
    <source>
        <dbReference type="Proteomes" id="UP000460718"/>
    </source>
</evidence>
<evidence type="ECO:0000313" key="5">
    <source>
        <dbReference type="EMBL" id="KAE9145022.1"/>
    </source>
</evidence>
<evidence type="ECO:0000313" key="12">
    <source>
        <dbReference type="Proteomes" id="UP000440367"/>
    </source>
</evidence>
<dbReference type="OrthoDB" id="1045822at2759"/>
<keyword evidence="11" id="KW-1185">Reference proteome</keyword>
<evidence type="ECO:0000313" key="16">
    <source>
        <dbReference type="Proteomes" id="UP000476176"/>
    </source>
</evidence>
<dbReference type="Proteomes" id="UP000433483">
    <property type="component" value="Unassembled WGS sequence"/>
</dbReference>
<evidence type="ECO:0000313" key="9">
    <source>
        <dbReference type="EMBL" id="KAE9337926.1"/>
    </source>
</evidence>
<sequence>MFELSTSKDEFVSAYTNKLEVGADTTADFDRNGSASAAGLSASSAARVTASPTVSPPNDSATYYVLSSL</sequence>
<evidence type="ECO:0000313" key="10">
    <source>
        <dbReference type="Proteomes" id="UP000429523"/>
    </source>
</evidence>
<dbReference type="EMBL" id="QXGD01000576">
    <property type="protein sequence ID" value="KAE9233225.1"/>
    <property type="molecule type" value="Genomic_DNA"/>
</dbReference>
<evidence type="ECO:0000313" key="18">
    <source>
        <dbReference type="Proteomes" id="UP000488956"/>
    </source>
</evidence>
<dbReference type="EMBL" id="QXGA01000498">
    <property type="protein sequence ID" value="KAE9145022.1"/>
    <property type="molecule type" value="Genomic_DNA"/>
</dbReference>
<dbReference type="Proteomes" id="UP000476176">
    <property type="component" value="Unassembled WGS sequence"/>
</dbReference>
<dbReference type="Proteomes" id="UP000440732">
    <property type="component" value="Unassembled WGS sequence"/>
</dbReference>
<evidence type="ECO:0000313" key="6">
    <source>
        <dbReference type="EMBL" id="KAE9211984.1"/>
    </source>
</evidence>